<dbReference type="InParanoid" id="A0A6J2X7Y2"/>
<evidence type="ECO:0000256" key="22">
    <source>
        <dbReference type="ARBA" id="ARBA00043187"/>
    </source>
</evidence>
<evidence type="ECO:0000256" key="17">
    <source>
        <dbReference type="ARBA" id="ARBA00041057"/>
    </source>
</evidence>
<dbReference type="Pfam" id="PF03747">
    <property type="entry name" value="ADP_ribosyl_GH"/>
    <property type="match status" value="1"/>
</dbReference>
<evidence type="ECO:0000256" key="8">
    <source>
        <dbReference type="ARBA" id="ARBA00022454"/>
    </source>
</evidence>
<evidence type="ECO:0000313" key="26">
    <source>
        <dbReference type="Proteomes" id="UP000504635"/>
    </source>
</evidence>
<evidence type="ECO:0000256" key="11">
    <source>
        <dbReference type="ARBA" id="ARBA00022763"/>
    </source>
</evidence>
<evidence type="ECO:0000256" key="9">
    <source>
        <dbReference type="ARBA" id="ARBA00022490"/>
    </source>
</evidence>
<evidence type="ECO:0000256" key="10">
    <source>
        <dbReference type="ARBA" id="ARBA00022723"/>
    </source>
</evidence>
<protein>
    <recommendedName>
        <fullName evidence="17">ADP-ribosylhydrolase ARH3</fullName>
        <ecNumber evidence="7">3.2.1.143</ecNumber>
    </recommendedName>
    <alternativeName>
        <fullName evidence="18">ADP-ribose glycohydrolase ARH3</fullName>
    </alternativeName>
    <alternativeName>
        <fullName evidence="19">ADP-ribosylhydrolase 3</fullName>
    </alternativeName>
    <alternativeName>
        <fullName evidence="22">O-acetyl-ADP-ribose deacetylase ARH3</fullName>
    </alternativeName>
    <alternativeName>
        <fullName evidence="23">Poly(ADP-ribose) glycohydrolase ARH3</fullName>
    </alternativeName>
    <alternativeName>
        <fullName evidence="21">[Protein ADP-ribosylarginine] hydrolase-like protein 2</fullName>
    </alternativeName>
    <alternativeName>
        <fullName evidence="20">[Protein ADP-ribosylserine] hydrolase</fullName>
    </alternativeName>
</protein>
<accession>A0A6J2X7Y2</accession>
<gene>
    <name evidence="27" type="primary">LOC115875911</name>
</gene>
<evidence type="ECO:0000256" key="12">
    <source>
        <dbReference type="ARBA" id="ARBA00022801"/>
    </source>
</evidence>
<dbReference type="Proteomes" id="UP000504635">
    <property type="component" value="Unplaced"/>
</dbReference>
<dbReference type="Gene3D" id="1.10.4080.10">
    <property type="entry name" value="ADP-ribosylation/Crystallin J1"/>
    <property type="match status" value="1"/>
</dbReference>
<dbReference type="GO" id="GO:0005634">
    <property type="term" value="C:nucleus"/>
    <property type="evidence" value="ECO:0007669"/>
    <property type="project" value="UniProtKB-SubCell"/>
</dbReference>
<evidence type="ECO:0000256" key="21">
    <source>
        <dbReference type="ARBA" id="ARBA00042850"/>
    </source>
</evidence>
<keyword evidence="12" id="KW-0378">Hydrolase</keyword>
<dbReference type="GO" id="GO:0140290">
    <property type="term" value="P:peptidyl-serine ADP-deribosylation"/>
    <property type="evidence" value="ECO:0007669"/>
    <property type="project" value="UniProtKB-ARBA"/>
</dbReference>
<feature type="binding site" evidence="25">
    <location>
        <position position="316"/>
    </location>
    <ligand>
        <name>Mg(2+)</name>
        <dbReference type="ChEBI" id="CHEBI:18420"/>
        <label>1</label>
    </ligand>
</feature>
<keyword evidence="26" id="KW-1185">Reference proteome</keyword>
<evidence type="ECO:0000256" key="4">
    <source>
        <dbReference type="ARBA" id="ARBA00004496"/>
    </source>
</evidence>
<feature type="binding site" evidence="25">
    <location>
        <position position="79"/>
    </location>
    <ligand>
        <name>Mg(2+)</name>
        <dbReference type="ChEBI" id="CHEBI:18420"/>
        <label>1</label>
    </ligand>
</feature>
<feature type="binding site" evidence="25">
    <location>
        <position position="77"/>
    </location>
    <ligand>
        <name>Mg(2+)</name>
        <dbReference type="ChEBI" id="CHEBI:18420"/>
        <label>1</label>
    </ligand>
</feature>
<dbReference type="SUPFAM" id="SSF101478">
    <property type="entry name" value="ADP-ribosylglycohydrolase"/>
    <property type="match status" value="1"/>
</dbReference>
<dbReference type="GeneID" id="115875911"/>
<comment type="subcellular location">
    <subcellularLocation>
        <location evidence="2">Chromosome</location>
    </subcellularLocation>
    <subcellularLocation>
        <location evidence="4">Cytoplasm</location>
    </subcellularLocation>
    <subcellularLocation>
        <location evidence="3">Mitochondrion matrix</location>
    </subcellularLocation>
    <subcellularLocation>
        <location evidence="1">Nucleus</location>
    </subcellularLocation>
</comment>
<keyword evidence="8" id="KW-0158">Chromosome</keyword>
<keyword evidence="11" id="KW-0227">DNA damage</keyword>
<dbReference type="KEGG" id="soy:115875911"/>
<dbReference type="InterPro" id="IPR005502">
    <property type="entry name" value="Ribosyl_crysJ1"/>
</dbReference>
<dbReference type="InterPro" id="IPR036705">
    <property type="entry name" value="Ribosyl_crysJ1_sf"/>
</dbReference>
<comment type="catalytic activity">
    <reaction evidence="24">
        <text>alpha-NAD(+) + H2O = ADP-D-ribose + nicotinamide + H(+)</text>
        <dbReference type="Rhea" id="RHEA:68792"/>
        <dbReference type="ChEBI" id="CHEBI:15377"/>
        <dbReference type="ChEBI" id="CHEBI:15378"/>
        <dbReference type="ChEBI" id="CHEBI:17154"/>
        <dbReference type="ChEBI" id="CHEBI:57967"/>
        <dbReference type="ChEBI" id="CHEBI:77017"/>
    </reaction>
</comment>
<evidence type="ECO:0000256" key="7">
    <source>
        <dbReference type="ARBA" id="ARBA00012255"/>
    </source>
</evidence>
<dbReference type="GO" id="GO:0004649">
    <property type="term" value="F:poly(ADP-ribose) glycohydrolase activity"/>
    <property type="evidence" value="ECO:0007669"/>
    <property type="project" value="UniProtKB-EC"/>
</dbReference>
<evidence type="ECO:0000256" key="19">
    <source>
        <dbReference type="ARBA" id="ARBA00042471"/>
    </source>
</evidence>
<feature type="binding site" evidence="25">
    <location>
        <position position="318"/>
    </location>
    <ligand>
        <name>Mg(2+)</name>
        <dbReference type="ChEBI" id="CHEBI:18420"/>
        <label>1</label>
    </ligand>
</feature>
<comment type="subunit">
    <text evidence="6">Monomer.</text>
</comment>
<name>A0A6J2X7Y2_SITOR</name>
<dbReference type="GO" id="GO:0005694">
    <property type="term" value="C:chromosome"/>
    <property type="evidence" value="ECO:0007669"/>
    <property type="project" value="UniProtKB-SubCell"/>
</dbReference>
<evidence type="ECO:0000256" key="24">
    <source>
        <dbReference type="ARBA" id="ARBA00049015"/>
    </source>
</evidence>
<keyword evidence="16" id="KW-0539">Nucleus</keyword>
<comment type="similarity">
    <text evidence="5">Belongs to the ADP-ribosylglycohydrolase family.</text>
</comment>
<dbReference type="OrthoDB" id="410104at2759"/>
<evidence type="ECO:0000256" key="14">
    <source>
        <dbReference type="ARBA" id="ARBA00023128"/>
    </source>
</evidence>
<dbReference type="EC" id="3.2.1.143" evidence="7"/>
<evidence type="ECO:0000256" key="16">
    <source>
        <dbReference type="ARBA" id="ARBA00023242"/>
    </source>
</evidence>
<evidence type="ECO:0000256" key="18">
    <source>
        <dbReference type="ARBA" id="ARBA00042398"/>
    </source>
</evidence>
<proteinExistence type="inferred from homology"/>
<feature type="binding site" evidence="25">
    <location>
        <position position="319"/>
    </location>
    <ligand>
        <name>Mg(2+)</name>
        <dbReference type="ChEBI" id="CHEBI:18420"/>
        <label>1</label>
    </ligand>
</feature>
<dbReference type="PANTHER" id="PTHR16222:SF24">
    <property type="entry name" value="ADP-RIBOSYLHYDROLASE ARH3"/>
    <property type="match status" value="1"/>
</dbReference>
<keyword evidence="14" id="KW-0496">Mitochondrion</keyword>
<evidence type="ECO:0000256" key="3">
    <source>
        <dbReference type="ARBA" id="ARBA00004305"/>
    </source>
</evidence>
<reference evidence="27" key="1">
    <citation type="submission" date="2025-08" db="UniProtKB">
        <authorList>
            <consortium name="RefSeq"/>
        </authorList>
    </citation>
    <scope>IDENTIFICATION</scope>
    <source>
        <tissue evidence="27">Gonads</tissue>
    </source>
</reference>
<evidence type="ECO:0000256" key="13">
    <source>
        <dbReference type="ARBA" id="ARBA00022842"/>
    </source>
</evidence>
<keyword evidence="13 25" id="KW-0460">Magnesium</keyword>
<comment type="cofactor">
    <cofactor evidence="25">
        <name>Mg(2+)</name>
        <dbReference type="ChEBI" id="CHEBI:18420"/>
    </cofactor>
    <text evidence="25">Binds 2 magnesium ions per subunit.</text>
</comment>
<keyword evidence="9" id="KW-0963">Cytoplasm</keyword>
<organism evidence="26 27">
    <name type="scientific">Sitophilus oryzae</name>
    <name type="common">Rice weevil</name>
    <name type="synonym">Curculio oryzae</name>
    <dbReference type="NCBI Taxonomy" id="7048"/>
    <lineage>
        <taxon>Eukaryota</taxon>
        <taxon>Metazoa</taxon>
        <taxon>Ecdysozoa</taxon>
        <taxon>Arthropoda</taxon>
        <taxon>Hexapoda</taxon>
        <taxon>Insecta</taxon>
        <taxon>Pterygota</taxon>
        <taxon>Neoptera</taxon>
        <taxon>Endopterygota</taxon>
        <taxon>Coleoptera</taxon>
        <taxon>Polyphaga</taxon>
        <taxon>Cucujiformia</taxon>
        <taxon>Curculionidae</taxon>
        <taxon>Dryophthorinae</taxon>
        <taxon>Sitophilus</taxon>
    </lineage>
</organism>
<dbReference type="AlphaFoldDB" id="A0A6J2X7Y2"/>
<sequence>MTVICLGSKKERSFSRKMDPNIMKSKFRGCLLGSLMGDCLGAPYEGNEISSGDKIIIQRYFDKMEEPEFKGPFKKYTDDTAMMKSMAKFLIDKPEPDFTYLAKLFVTEYFKEPRRGYGQSVVAVFEKLRNSKYTNIYQPANEQFDGSGSYGNGGAMRIAPVALYYSSDYNNMINVARDATRITHSNIFGINGALLQCIAVQQALHINPSSKINIKEFCSCLLEKIKLIEDNSDDSEFNMPEAYQEKLKKVELLLEKEYNDDLEDEIIYTLGNGIGAYDSVGTAIFCFLKAQSCIPKIETDNIIRRTIQYAVTLGGDTDTIACMAGAIAGAYLGEEAINKALLSHCEKYDEIISLADNLYQAAGNT</sequence>
<dbReference type="GO" id="GO:0006281">
    <property type="term" value="P:DNA repair"/>
    <property type="evidence" value="ECO:0007669"/>
    <property type="project" value="UniProtKB-KW"/>
</dbReference>
<evidence type="ECO:0000256" key="5">
    <source>
        <dbReference type="ARBA" id="ARBA00010702"/>
    </source>
</evidence>
<evidence type="ECO:0000313" key="27">
    <source>
        <dbReference type="RefSeq" id="XP_030747348.1"/>
    </source>
</evidence>
<dbReference type="GO" id="GO:0005759">
    <property type="term" value="C:mitochondrial matrix"/>
    <property type="evidence" value="ECO:0007669"/>
    <property type="project" value="UniProtKB-SubCell"/>
</dbReference>
<dbReference type="PANTHER" id="PTHR16222">
    <property type="entry name" value="ADP-RIBOSYLGLYCOHYDROLASE"/>
    <property type="match status" value="1"/>
</dbReference>
<evidence type="ECO:0000256" key="1">
    <source>
        <dbReference type="ARBA" id="ARBA00004123"/>
    </source>
</evidence>
<dbReference type="FunFam" id="1.10.4080.10:FF:000001">
    <property type="entry name" value="ADP-ribose glycohydrolase ARH3"/>
    <property type="match status" value="1"/>
</dbReference>
<keyword evidence="10 25" id="KW-0479">Metal-binding</keyword>
<evidence type="ECO:0000256" key="2">
    <source>
        <dbReference type="ARBA" id="ARBA00004286"/>
    </source>
</evidence>
<evidence type="ECO:0000256" key="15">
    <source>
        <dbReference type="ARBA" id="ARBA00023204"/>
    </source>
</evidence>
<dbReference type="RefSeq" id="XP_030747348.1">
    <property type="nucleotide sequence ID" value="XM_030891488.1"/>
</dbReference>
<evidence type="ECO:0000256" key="6">
    <source>
        <dbReference type="ARBA" id="ARBA00011245"/>
    </source>
</evidence>
<dbReference type="InterPro" id="IPR050792">
    <property type="entry name" value="ADP-ribosylglycohydrolase"/>
</dbReference>
<evidence type="ECO:0000256" key="23">
    <source>
        <dbReference type="ARBA" id="ARBA00043193"/>
    </source>
</evidence>
<evidence type="ECO:0000256" key="20">
    <source>
        <dbReference type="ARBA" id="ARBA00042722"/>
    </source>
</evidence>
<evidence type="ECO:0000256" key="25">
    <source>
        <dbReference type="PIRSR" id="PIRSR605502-1"/>
    </source>
</evidence>
<feature type="binding site" evidence="25">
    <location>
        <position position="78"/>
    </location>
    <ligand>
        <name>Mg(2+)</name>
        <dbReference type="ChEBI" id="CHEBI:18420"/>
        <label>1</label>
    </ligand>
</feature>
<dbReference type="GO" id="GO:0046872">
    <property type="term" value="F:metal ion binding"/>
    <property type="evidence" value="ECO:0007669"/>
    <property type="project" value="UniProtKB-KW"/>
</dbReference>
<keyword evidence="15" id="KW-0234">DNA repair</keyword>